<keyword evidence="4" id="KW-0012">Acyltransferase</keyword>
<evidence type="ECO:0000313" key="6">
    <source>
        <dbReference type="Proteomes" id="UP001429984"/>
    </source>
</evidence>
<gene>
    <name evidence="5" type="ORF">IU514_09640</name>
</gene>
<evidence type="ECO:0000256" key="1">
    <source>
        <dbReference type="ARBA" id="ARBA00007274"/>
    </source>
</evidence>
<proteinExistence type="inferred from homology"/>
<dbReference type="Proteomes" id="UP001429984">
    <property type="component" value="Unassembled WGS sequence"/>
</dbReference>
<organism evidence="5 6">
    <name type="scientific">Lysobacter niastensis</name>
    <dbReference type="NCBI Taxonomy" id="380629"/>
    <lineage>
        <taxon>Bacteria</taxon>
        <taxon>Pseudomonadati</taxon>
        <taxon>Pseudomonadota</taxon>
        <taxon>Gammaproteobacteria</taxon>
        <taxon>Lysobacterales</taxon>
        <taxon>Lysobacteraceae</taxon>
        <taxon>Lysobacter</taxon>
    </lineage>
</organism>
<evidence type="ECO:0000256" key="2">
    <source>
        <dbReference type="ARBA" id="ARBA00022679"/>
    </source>
</evidence>
<evidence type="ECO:0000256" key="3">
    <source>
        <dbReference type="ARBA" id="ARBA00022737"/>
    </source>
</evidence>
<reference evidence="5 6" key="1">
    <citation type="submission" date="2020-11" db="EMBL/GenBank/DDBJ databases">
        <title>Draft Genome Sequence and Secondary Metabolite Biosynthetic Potential of the Lysobacter niastensis Type strain DSM 18481.</title>
        <authorList>
            <person name="Turrini P."/>
            <person name="Artuso I."/>
            <person name="Tescari M."/>
            <person name="Lugli G.A."/>
            <person name="Frangipani E."/>
            <person name="Ventura M."/>
            <person name="Visca P."/>
        </authorList>
    </citation>
    <scope>NUCLEOTIDE SEQUENCE [LARGE SCALE GENOMIC DNA]</scope>
    <source>
        <strain evidence="5 6">DSM 18481</strain>
    </source>
</reference>
<sequence length="212" mass="23585">MLQQDPLTERREKNVLRATGSAIRTPDPVSPYEYIKSDLYRYAGTTSLSAMLKHLTFNRSFKYSFWLRLRRAKFAPLRFIAAVMHRHLRFKYGVRIHADCEIGFGLYIGHPIGILVNHTARIGNNCNISQFTTIGSNYEQAAVIGDNVYIGPSVCIVEAVRVGNDATIGAGAIVVKNVPAGATVAGNPARVISMSEPGRYVVNRWPPRNRHS</sequence>
<dbReference type="SUPFAM" id="SSF51161">
    <property type="entry name" value="Trimeric LpxA-like enzymes"/>
    <property type="match status" value="1"/>
</dbReference>
<dbReference type="PANTHER" id="PTHR42811">
    <property type="entry name" value="SERINE ACETYLTRANSFERASE"/>
    <property type="match status" value="1"/>
</dbReference>
<comment type="caution">
    <text evidence="5">The sequence shown here is derived from an EMBL/GenBank/DDBJ whole genome shotgun (WGS) entry which is preliminary data.</text>
</comment>
<dbReference type="InterPro" id="IPR001451">
    <property type="entry name" value="Hexapep"/>
</dbReference>
<comment type="similarity">
    <text evidence="1">Belongs to the transferase hexapeptide repeat family.</text>
</comment>
<dbReference type="Pfam" id="PF00132">
    <property type="entry name" value="Hexapep"/>
    <property type="match status" value="1"/>
</dbReference>
<name>A0ABS0B9E4_9GAMM</name>
<dbReference type="CDD" id="cd03354">
    <property type="entry name" value="LbH_SAT"/>
    <property type="match status" value="1"/>
</dbReference>
<protein>
    <submittedName>
        <fullName evidence="5">Serine acetyltransferase</fullName>
    </submittedName>
</protein>
<dbReference type="Gene3D" id="2.160.10.10">
    <property type="entry name" value="Hexapeptide repeat proteins"/>
    <property type="match status" value="1"/>
</dbReference>
<dbReference type="PROSITE" id="PS00101">
    <property type="entry name" value="HEXAPEP_TRANSFERASES"/>
    <property type="match status" value="1"/>
</dbReference>
<keyword evidence="6" id="KW-1185">Reference proteome</keyword>
<evidence type="ECO:0000313" key="5">
    <source>
        <dbReference type="EMBL" id="MBF6024291.1"/>
    </source>
</evidence>
<dbReference type="EMBL" id="JADLZT010000005">
    <property type="protein sequence ID" value="MBF6024291.1"/>
    <property type="molecule type" value="Genomic_DNA"/>
</dbReference>
<keyword evidence="3" id="KW-0677">Repeat</keyword>
<evidence type="ECO:0000256" key="4">
    <source>
        <dbReference type="ARBA" id="ARBA00023315"/>
    </source>
</evidence>
<accession>A0ABS0B9E4</accession>
<dbReference type="InterPro" id="IPR011004">
    <property type="entry name" value="Trimer_LpxA-like_sf"/>
</dbReference>
<dbReference type="InterPro" id="IPR045304">
    <property type="entry name" value="LbH_SAT"/>
</dbReference>
<keyword evidence="2" id="KW-0808">Transferase</keyword>
<dbReference type="InterPro" id="IPR018357">
    <property type="entry name" value="Hexapep_transf_CS"/>
</dbReference>